<reference evidence="9" key="1">
    <citation type="journal article" date="2023" name="PLoS Negl. Trop. Dis.">
        <title>A genome sequence for Biomphalaria pfeifferi, the major vector snail for the human-infecting parasite Schistosoma mansoni.</title>
        <authorList>
            <person name="Bu L."/>
            <person name="Lu L."/>
            <person name="Laidemitt M.R."/>
            <person name="Zhang S.M."/>
            <person name="Mutuku M."/>
            <person name="Mkoji G."/>
            <person name="Steinauer M."/>
            <person name="Loker E.S."/>
        </authorList>
    </citation>
    <scope>NUCLEOTIDE SEQUENCE</scope>
    <source>
        <strain evidence="9">KasaAsao</strain>
    </source>
</reference>
<dbReference type="PRINTS" id="PR00463">
    <property type="entry name" value="EP450I"/>
</dbReference>
<evidence type="ECO:0000313" key="9">
    <source>
        <dbReference type="EMBL" id="KAK0052952.1"/>
    </source>
</evidence>
<sequence>MNFRPERFLENGVLTVNKEFLPFSDGSRRCLGEPLAAMELFLFMAALIQRYKFVPEESGKMPAMGGRYGFSRTPHPFKVRALLRE</sequence>
<dbReference type="InterPro" id="IPR017972">
    <property type="entry name" value="Cyt_P450_CS"/>
</dbReference>
<keyword evidence="6 8" id="KW-0503">Monooxygenase</keyword>
<dbReference type="GO" id="GO:0020037">
    <property type="term" value="F:heme binding"/>
    <property type="evidence" value="ECO:0007669"/>
    <property type="project" value="InterPro"/>
</dbReference>
<evidence type="ECO:0000256" key="6">
    <source>
        <dbReference type="ARBA" id="ARBA00023033"/>
    </source>
</evidence>
<dbReference type="InterPro" id="IPR001128">
    <property type="entry name" value="Cyt_P450"/>
</dbReference>
<evidence type="ECO:0000256" key="4">
    <source>
        <dbReference type="ARBA" id="ARBA00023002"/>
    </source>
</evidence>
<keyword evidence="2 7" id="KW-0349">Heme</keyword>
<keyword evidence="4 8" id="KW-0560">Oxidoreductase</keyword>
<accession>A0AAD8F5X8</accession>
<comment type="similarity">
    <text evidence="1 8">Belongs to the cytochrome P450 family.</text>
</comment>
<dbReference type="PANTHER" id="PTHR24289:SF1">
    <property type="entry name" value="STEROID 17-ALPHA-HYDROXYLASE_17,20 LYASE"/>
    <property type="match status" value="1"/>
</dbReference>
<evidence type="ECO:0000256" key="3">
    <source>
        <dbReference type="ARBA" id="ARBA00022723"/>
    </source>
</evidence>
<keyword evidence="3 7" id="KW-0479">Metal-binding</keyword>
<name>A0AAD8F5X8_BIOPF</name>
<comment type="cofactor">
    <cofactor evidence="7">
        <name>heme</name>
        <dbReference type="ChEBI" id="CHEBI:30413"/>
    </cofactor>
</comment>
<evidence type="ECO:0000256" key="1">
    <source>
        <dbReference type="ARBA" id="ARBA00010617"/>
    </source>
</evidence>
<comment type="caution">
    <text evidence="9">The sequence shown here is derived from an EMBL/GenBank/DDBJ whole genome shotgun (WGS) entry which is preliminary data.</text>
</comment>
<keyword evidence="10" id="KW-1185">Reference proteome</keyword>
<dbReference type="EMBL" id="JASAOG010000090">
    <property type="protein sequence ID" value="KAK0052952.1"/>
    <property type="molecule type" value="Genomic_DNA"/>
</dbReference>
<dbReference type="Gene3D" id="1.10.630.10">
    <property type="entry name" value="Cytochrome P450"/>
    <property type="match status" value="1"/>
</dbReference>
<reference evidence="9" key="2">
    <citation type="submission" date="2023-04" db="EMBL/GenBank/DDBJ databases">
        <authorList>
            <person name="Bu L."/>
            <person name="Lu L."/>
            <person name="Laidemitt M.R."/>
            <person name="Zhang S.M."/>
            <person name="Mutuku M."/>
            <person name="Mkoji G."/>
            <person name="Steinauer M."/>
            <person name="Loker E.S."/>
        </authorList>
    </citation>
    <scope>NUCLEOTIDE SEQUENCE</scope>
    <source>
        <strain evidence="9">KasaAsao</strain>
        <tissue evidence="9">Whole Snail</tissue>
    </source>
</reference>
<organism evidence="9 10">
    <name type="scientific">Biomphalaria pfeifferi</name>
    <name type="common">Bloodfluke planorb</name>
    <name type="synonym">Freshwater snail</name>
    <dbReference type="NCBI Taxonomy" id="112525"/>
    <lineage>
        <taxon>Eukaryota</taxon>
        <taxon>Metazoa</taxon>
        <taxon>Spiralia</taxon>
        <taxon>Lophotrochozoa</taxon>
        <taxon>Mollusca</taxon>
        <taxon>Gastropoda</taxon>
        <taxon>Heterobranchia</taxon>
        <taxon>Euthyneura</taxon>
        <taxon>Panpulmonata</taxon>
        <taxon>Hygrophila</taxon>
        <taxon>Lymnaeoidea</taxon>
        <taxon>Planorbidae</taxon>
        <taxon>Biomphalaria</taxon>
    </lineage>
</organism>
<dbReference type="GO" id="GO:0042448">
    <property type="term" value="P:progesterone metabolic process"/>
    <property type="evidence" value="ECO:0007669"/>
    <property type="project" value="TreeGrafter"/>
</dbReference>
<dbReference type="PROSITE" id="PS00086">
    <property type="entry name" value="CYTOCHROME_P450"/>
    <property type="match status" value="1"/>
</dbReference>
<evidence type="ECO:0000256" key="2">
    <source>
        <dbReference type="ARBA" id="ARBA00022617"/>
    </source>
</evidence>
<dbReference type="SUPFAM" id="SSF48264">
    <property type="entry name" value="Cytochrome P450"/>
    <property type="match status" value="1"/>
</dbReference>
<feature type="binding site" description="axial binding residue" evidence="7">
    <location>
        <position position="30"/>
    </location>
    <ligand>
        <name>heme</name>
        <dbReference type="ChEBI" id="CHEBI:30413"/>
    </ligand>
    <ligandPart>
        <name>Fe</name>
        <dbReference type="ChEBI" id="CHEBI:18248"/>
    </ligandPart>
</feature>
<dbReference type="Pfam" id="PF00067">
    <property type="entry name" value="p450"/>
    <property type="match status" value="1"/>
</dbReference>
<dbReference type="GO" id="GO:0042446">
    <property type="term" value="P:hormone biosynthetic process"/>
    <property type="evidence" value="ECO:0007669"/>
    <property type="project" value="TreeGrafter"/>
</dbReference>
<gene>
    <name evidence="9" type="ORF">Bpfe_017569</name>
</gene>
<dbReference type="InterPro" id="IPR002401">
    <property type="entry name" value="Cyt_P450_E_grp-I"/>
</dbReference>
<evidence type="ECO:0000256" key="7">
    <source>
        <dbReference type="PIRSR" id="PIRSR602401-1"/>
    </source>
</evidence>
<protein>
    <submittedName>
        <fullName evidence="9">Cytochrome P450 2J1</fullName>
    </submittedName>
</protein>
<dbReference type="GO" id="GO:0005506">
    <property type="term" value="F:iron ion binding"/>
    <property type="evidence" value="ECO:0007669"/>
    <property type="project" value="InterPro"/>
</dbReference>
<dbReference type="InterPro" id="IPR036396">
    <property type="entry name" value="Cyt_P450_sf"/>
</dbReference>
<dbReference type="PANTHER" id="PTHR24289">
    <property type="entry name" value="STEROID 17-ALPHA-HYDROXYLASE/17,20 LYASE"/>
    <property type="match status" value="1"/>
</dbReference>
<proteinExistence type="inferred from homology"/>
<evidence type="ECO:0000256" key="5">
    <source>
        <dbReference type="ARBA" id="ARBA00023004"/>
    </source>
</evidence>
<evidence type="ECO:0000256" key="8">
    <source>
        <dbReference type="RuleBase" id="RU000461"/>
    </source>
</evidence>
<dbReference type="Proteomes" id="UP001233172">
    <property type="component" value="Unassembled WGS sequence"/>
</dbReference>
<evidence type="ECO:0000313" key="10">
    <source>
        <dbReference type="Proteomes" id="UP001233172"/>
    </source>
</evidence>
<keyword evidence="5 7" id="KW-0408">Iron</keyword>
<dbReference type="AlphaFoldDB" id="A0AAD8F5X8"/>
<dbReference type="GO" id="GO:0004508">
    <property type="term" value="F:steroid 17-alpha-monooxygenase activity"/>
    <property type="evidence" value="ECO:0007669"/>
    <property type="project" value="TreeGrafter"/>
</dbReference>